<accession>A0A1V5SES8</accession>
<gene>
    <name evidence="1" type="ORF">BWY43_00351</name>
</gene>
<organism evidence="1">
    <name type="scientific">candidate division WS2 bacterium ADurb.Bin280</name>
    <dbReference type="NCBI Taxonomy" id="1852829"/>
    <lineage>
        <taxon>Bacteria</taxon>
        <taxon>candidate division WS2</taxon>
    </lineage>
</organism>
<dbReference type="AlphaFoldDB" id="A0A1V5SES8"/>
<dbReference type="Proteomes" id="UP000485367">
    <property type="component" value="Unassembled WGS sequence"/>
</dbReference>
<comment type="caution">
    <text evidence="1">The sequence shown here is derived from an EMBL/GenBank/DDBJ whole genome shotgun (WGS) entry which is preliminary data.</text>
</comment>
<dbReference type="EMBL" id="MWBO01000022">
    <property type="protein sequence ID" value="OQA52743.1"/>
    <property type="molecule type" value="Genomic_DNA"/>
</dbReference>
<evidence type="ECO:0000313" key="1">
    <source>
        <dbReference type="EMBL" id="OQA52743.1"/>
    </source>
</evidence>
<proteinExistence type="predicted"/>
<reference evidence="1" key="1">
    <citation type="submission" date="2017-02" db="EMBL/GenBank/DDBJ databases">
        <title>Delving into the versatile metabolic prowess of the omnipresent phylum Bacteroidetes.</title>
        <authorList>
            <person name="Nobu M.K."/>
            <person name="Mei R."/>
            <person name="Narihiro T."/>
            <person name="Kuroda K."/>
            <person name="Liu W.-T."/>
        </authorList>
    </citation>
    <scope>NUCLEOTIDE SEQUENCE</scope>
    <source>
        <strain evidence="1">ADurb.Bin280</strain>
    </source>
</reference>
<protein>
    <submittedName>
        <fullName evidence="1">Uncharacterized protein</fullName>
    </submittedName>
</protein>
<sequence length="133" mass="14951">MADSGNVGGLVDIGSRGLPYHVPADCICIIAPYDYMDPDTQTRIWFIQNQVPTGCFSDRPYNQILWELRARGVRMVASQHTVPFAFAWDKFNEIFSPRRGELTVRCRWCSYTVPASIAADINVDLCSHPAIVV</sequence>
<name>A0A1V5SES8_9BACT</name>